<dbReference type="Gene3D" id="2.40.10.10">
    <property type="entry name" value="Trypsin-like serine proteases"/>
    <property type="match status" value="1"/>
</dbReference>
<dbReference type="GO" id="GO:0006508">
    <property type="term" value="P:proteolysis"/>
    <property type="evidence" value="ECO:0007669"/>
    <property type="project" value="InterPro"/>
</dbReference>
<organism evidence="3">
    <name type="scientific">Anopheles sinensis</name>
    <name type="common">Mosquito</name>
    <dbReference type="NCBI Taxonomy" id="74873"/>
    <lineage>
        <taxon>Eukaryota</taxon>
        <taxon>Metazoa</taxon>
        <taxon>Ecdysozoa</taxon>
        <taxon>Arthropoda</taxon>
        <taxon>Hexapoda</taxon>
        <taxon>Insecta</taxon>
        <taxon>Pterygota</taxon>
        <taxon>Neoptera</taxon>
        <taxon>Endopterygota</taxon>
        <taxon>Diptera</taxon>
        <taxon>Nematocera</taxon>
        <taxon>Culicoidea</taxon>
        <taxon>Culicidae</taxon>
        <taxon>Anophelinae</taxon>
        <taxon>Anopheles</taxon>
    </lineage>
</organism>
<evidence type="ECO:0000313" key="3">
    <source>
        <dbReference type="EMBL" id="KFB49819.1"/>
    </source>
</evidence>
<evidence type="ECO:0000313" key="4">
    <source>
        <dbReference type="EnsemblMetazoa" id="ASIC017839-PA"/>
    </source>
</evidence>
<evidence type="ECO:0000256" key="1">
    <source>
        <dbReference type="ARBA" id="ARBA00024195"/>
    </source>
</evidence>
<proteinExistence type="inferred from homology"/>
<dbReference type="PROSITE" id="PS50240">
    <property type="entry name" value="TRYPSIN_DOM"/>
    <property type="match status" value="1"/>
</dbReference>
<dbReference type="InterPro" id="IPR043504">
    <property type="entry name" value="Peptidase_S1_PA_chymotrypsin"/>
</dbReference>
<dbReference type="Proteomes" id="UP000030765">
    <property type="component" value="Unassembled WGS sequence"/>
</dbReference>
<evidence type="ECO:0000259" key="2">
    <source>
        <dbReference type="PROSITE" id="PS50240"/>
    </source>
</evidence>
<comment type="similarity">
    <text evidence="1">Belongs to the peptidase S1 family. CLIP subfamily.</text>
</comment>
<gene>
    <name evidence="3" type="ORF">ZHAS_00017839</name>
</gene>
<dbReference type="EMBL" id="ATLV01023895">
    <property type="status" value="NOT_ANNOTATED_CDS"/>
    <property type="molecule type" value="Genomic_DNA"/>
</dbReference>
<dbReference type="InterPro" id="IPR051333">
    <property type="entry name" value="CLIP_Serine_Protease"/>
</dbReference>
<dbReference type="AlphaFoldDB" id="A0A084WHX5"/>
<reference evidence="4" key="2">
    <citation type="submission" date="2020-05" db="UniProtKB">
        <authorList>
            <consortium name="EnsemblMetazoa"/>
        </authorList>
    </citation>
    <scope>IDENTIFICATION</scope>
</reference>
<dbReference type="OrthoDB" id="7724651at2759"/>
<feature type="domain" description="Peptidase S1" evidence="2">
    <location>
        <begin position="1"/>
        <end position="95"/>
    </location>
</feature>
<accession>A0A084WHX5</accession>
<dbReference type="PANTHER" id="PTHR24260:SF136">
    <property type="entry name" value="GH08193P-RELATED"/>
    <property type="match status" value="1"/>
</dbReference>
<reference evidence="3 5" key="1">
    <citation type="journal article" date="2014" name="BMC Genomics">
        <title>Genome sequence of Anopheles sinensis provides insight into genetics basis of mosquito competence for malaria parasites.</title>
        <authorList>
            <person name="Zhou D."/>
            <person name="Zhang D."/>
            <person name="Ding G."/>
            <person name="Shi L."/>
            <person name="Hou Q."/>
            <person name="Ye Y."/>
            <person name="Xu Y."/>
            <person name="Zhou H."/>
            <person name="Xiong C."/>
            <person name="Li S."/>
            <person name="Yu J."/>
            <person name="Hong S."/>
            <person name="Yu X."/>
            <person name="Zou P."/>
            <person name="Chen C."/>
            <person name="Chang X."/>
            <person name="Wang W."/>
            <person name="Lv Y."/>
            <person name="Sun Y."/>
            <person name="Ma L."/>
            <person name="Shen B."/>
            <person name="Zhu C."/>
        </authorList>
    </citation>
    <scope>NUCLEOTIDE SEQUENCE [LARGE SCALE GENOMIC DNA]</scope>
</reference>
<dbReference type="Pfam" id="PF00089">
    <property type="entry name" value="Trypsin"/>
    <property type="match status" value="1"/>
</dbReference>
<dbReference type="STRING" id="74873.A0A084WHX5"/>
<dbReference type="InterPro" id="IPR001254">
    <property type="entry name" value="Trypsin_dom"/>
</dbReference>
<dbReference type="PANTHER" id="PTHR24260">
    <property type="match status" value="1"/>
</dbReference>
<dbReference type="GO" id="GO:0004252">
    <property type="term" value="F:serine-type endopeptidase activity"/>
    <property type="evidence" value="ECO:0007669"/>
    <property type="project" value="InterPro"/>
</dbReference>
<sequence length="98" mass="10310">MAEVGILTSDECRERLPGPFLAAFLTDANICTDNVPTDSSICAGDSGAPVLIATGWRQTYNLLAIASWTVAPCGAGPSVHVRVAPHLDWILGVISSRM</sequence>
<evidence type="ECO:0000313" key="5">
    <source>
        <dbReference type="Proteomes" id="UP000030765"/>
    </source>
</evidence>
<protein>
    <submittedName>
        <fullName evidence="3 4">Trypsin-zeta, putative</fullName>
    </submittedName>
</protein>
<dbReference type="SUPFAM" id="SSF50494">
    <property type="entry name" value="Trypsin-like serine proteases"/>
    <property type="match status" value="1"/>
</dbReference>
<dbReference type="InterPro" id="IPR009003">
    <property type="entry name" value="Peptidase_S1_PA"/>
</dbReference>
<dbReference type="EnsemblMetazoa" id="ASIC017839-RA">
    <property type="protein sequence ID" value="ASIC017839-PA"/>
    <property type="gene ID" value="ASIC017839"/>
</dbReference>
<keyword evidence="5" id="KW-1185">Reference proteome</keyword>
<name>A0A084WHX5_ANOSI</name>
<dbReference type="VEuPathDB" id="VectorBase:ASIC017839"/>
<dbReference type="EMBL" id="KE525347">
    <property type="protein sequence ID" value="KFB49819.1"/>
    <property type="molecule type" value="Genomic_DNA"/>
</dbReference>